<dbReference type="Pfam" id="PF02771">
    <property type="entry name" value="Acyl-CoA_dh_N"/>
    <property type="match status" value="1"/>
</dbReference>
<dbReference type="InterPro" id="IPR046373">
    <property type="entry name" value="Acyl-CoA_Oxase/DH_mid-dom_sf"/>
</dbReference>
<feature type="domain" description="Acyl-CoA dehydrogenase/oxidase C-terminal" evidence="5">
    <location>
        <begin position="246"/>
        <end position="385"/>
    </location>
</feature>
<dbReference type="SUPFAM" id="SSF56645">
    <property type="entry name" value="Acyl-CoA dehydrogenase NM domain-like"/>
    <property type="match status" value="1"/>
</dbReference>
<evidence type="ECO:0000256" key="1">
    <source>
        <dbReference type="ARBA" id="ARBA00001974"/>
    </source>
</evidence>
<dbReference type="InterPro" id="IPR036250">
    <property type="entry name" value="AcylCo_DH-like_C"/>
</dbReference>
<evidence type="ECO:0000256" key="3">
    <source>
        <dbReference type="ARBA" id="ARBA00022630"/>
    </source>
</evidence>
<comment type="caution">
    <text evidence="7">The sequence shown here is derived from an EMBL/GenBank/DDBJ whole genome shotgun (WGS) entry which is preliminary data.</text>
</comment>
<organism evidence="7 8">
    <name type="scientific">Actinophytocola xanthii</name>
    <dbReference type="NCBI Taxonomy" id="1912961"/>
    <lineage>
        <taxon>Bacteria</taxon>
        <taxon>Bacillati</taxon>
        <taxon>Actinomycetota</taxon>
        <taxon>Actinomycetes</taxon>
        <taxon>Pseudonocardiales</taxon>
        <taxon>Pseudonocardiaceae</taxon>
    </lineage>
</organism>
<comment type="similarity">
    <text evidence="2">Belongs to the acyl-CoA dehydrogenase family.</text>
</comment>
<dbReference type="EMBL" id="MSIE01000049">
    <property type="protein sequence ID" value="OLF14782.1"/>
    <property type="molecule type" value="Genomic_DNA"/>
</dbReference>
<dbReference type="GO" id="GO:0046359">
    <property type="term" value="P:butyrate catabolic process"/>
    <property type="evidence" value="ECO:0007669"/>
    <property type="project" value="TreeGrafter"/>
</dbReference>
<dbReference type="Pfam" id="PF00441">
    <property type="entry name" value="Acyl-CoA_dh_1"/>
    <property type="match status" value="1"/>
</dbReference>
<reference evidence="7 8" key="1">
    <citation type="submission" date="2016-12" db="EMBL/GenBank/DDBJ databases">
        <title>The draft genome sequence of Actinophytocola sp. 11-183.</title>
        <authorList>
            <person name="Wang W."/>
            <person name="Yuan L."/>
        </authorList>
    </citation>
    <scope>NUCLEOTIDE SEQUENCE [LARGE SCALE GENOMIC DNA]</scope>
    <source>
        <strain evidence="7 8">11-183</strain>
    </source>
</reference>
<dbReference type="GO" id="GO:0050660">
    <property type="term" value="F:flavin adenine dinucleotide binding"/>
    <property type="evidence" value="ECO:0007669"/>
    <property type="project" value="InterPro"/>
</dbReference>
<evidence type="ECO:0000256" key="4">
    <source>
        <dbReference type="ARBA" id="ARBA00022827"/>
    </source>
</evidence>
<accession>A0A1Q8CKC0</accession>
<dbReference type="OrthoDB" id="2769798at2"/>
<dbReference type="SUPFAM" id="SSF47203">
    <property type="entry name" value="Acyl-CoA dehydrogenase C-terminal domain-like"/>
    <property type="match status" value="1"/>
</dbReference>
<keyword evidence="4" id="KW-0274">FAD</keyword>
<dbReference type="GO" id="GO:0003995">
    <property type="term" value="F:acyl-CoA dehydrogenase activity"/>
    <property type="evidence" value="ECO:0007669"/>
    <property type="project" value="TreeGrafter"/>
</dbReference>
<dbReference type="Gene3D" id="1.20.140.10">
    <property type="entry name" value="Butyryl-CoA Dehydrogenase, subunit A, domain 3"/>
    <property type="match status" value="1"/>
</dbReference>
<dbReference type="PANTHER" id="PTHR43884">
    <property type="entry name" value="ACYL-COA DEHYDROGENASE"/>
    <property type="match status" value="1"/>
</dbReference>
<evidence type="ECO:0000313" key="8">
    <source>
        <dbReference type="Proteomes" id="UP000185596"/>
    </source>
</evidence>
<dbReference type="AlphaFoldDB" id="A0A1Q8CKC0"/>
<dbReference type="Proteomes" id="UP000185596">
    <property type="component" value="Unassembled WGS sequence"/>
</dbReference>
<dbReference type="InterPro" id="IPR009075">
    <property type="entry name" value="AcylCo_DH/oxidase_C"/>
</dbReference>
<keyword evidence="8" id="KW-1185">Reference proteome</keyword>
<dbReference type="Gene3D" id="1.10.540.10">
    <property type="entry name" value="Acyl-CoA dehydrogenase/oxidase, N-terminal domain"/>
    <property type="match status" value="1"/>
</dbReference>
<proteinExistence type="inferred from homology"/>
<dbReference type="PANTHER" id="PTHR43884:SF12">
    <property type="entry name" value="ISOVALERYL-COA DEHYDROGENASE, MITOCHONDRIAL-RELATED"/>
    <property type="match status" value="1"/>
</dbReference>
<evidence type="ECO:0000256" key="2">
    <source>
        <dbReference type="ARBA" id="ARBA00009347"/>
    </source>
</evidence>
<dbReference type="RefSeq" id="WP_075128299.1">
    <property type="nucleotide sequence ID" value="NZ_MSIE01000049.1"/>
</dbReference>
<evidence type="ECO:0000259" key="6">
    <source>
        <dbReference type="Pfam" id="PF02771"/>
    </source>
</evidence>
<dbReference type="InterPro" id="IPR009100">
    <property type="entry name" value="AcylCoA_DH/oxidase_NM_dom_sf"/>
</dbReference>
<dbReference type="CDD" id="cd00567">
    <property type="entry name" value="ACAD"/>
    <property type="match status" value="1"/>
</dbReference>
<protein>
    <submittedName>
        <fullName evidence="7">Butyryl-CoA dehydrogenase</fullName>
    </submittedName>
</protein>
<comment type="cofactor">
    <cofactor evidence="1">
        <name>FAD</name>
        <dbReference type="ChEBI" id="CHEBI:57692"/>
    </cofactor>
</comment>
<dbReference type="InterPro" id="IPR013786">
    <property type="entry name" value="AcylCoA_DH/ox_N"/>
</dbReference>
<dbReference type="Gene3D" id="2.40.110.10">
    <property type="entry name" value="Butyryl-CoA Dehydrogenase, subunit A, domain 2"/>
    <property type="match status" value="1"/>
</dbReference>
<dbReference type="STRING" id="1912961.BU204_25600"/>
<dbReference type="InterPro" id="IPR037069">
    <property type="entry name" value="AcylCoA_DH/ox_N_sf"/>
</dbReference>
<keyword evidence="3" id="KW-0285">Flavoprotein</keyword>
<evidence type="ECO:0000313" key="7">
    <source>
        <dbReference type="EMBL" id="OLF14782.1"/>
    </source>
</evidence>
<gene>
    <name evidence="7" type="ORF">BU204_25600</name>
</gene>
<sequence length="411" mass="43897">MAVSFLLDPQQEQLKAVARGFAREHLRDLAAATRAEPDPRARALLVRPVFETAVAAGFLKGLIPVPFGGTASSGVDAAILIEEWAAELPDFVIAMAGPLIALAPVYQVGSPDQVERFVAPFLADSGAPVAAMAFSEPEGSANFDADGPGEGIRTTADLDGDEWVINGRKAWASHLCGWDGDGPDIMTIVCRTPGGVSLVVAQREHLAGRIEVEKYYDLPGLRGCLTTRIRLVDVRVPRGNLLGEEGQGVDLTRSAFLPSGASIGIFATAAMRQAFDLAYRFALTEKRGGPVPIIEYQAVSDVLADAKGKIEAVRLLTWRALDAVMSMHPSGPELALHAKVFGSETGVAVVNELVKIIGVTAYDQDFPIIRHLMDALSYPVIEGSNVGVRRRQLQMLFRTPGYDPLSASGMA</sequence>
<name>A0A1Q8CKC0_9PSEU</name>
<dbReference type="GO" id="GO:0033539">
    <property type="term" value="P:fatty acid beta-oxidation using acyl-CoA dehydrogenase"/>
    <property type="evidence" value="ECO:0007669"/>
    <property type="project" value="TreeGrafter"/>
</dbReference>
<feature type="domain" description="Acyl-CoA dehydrogenase/oxidase N-terminal" evidence="6">
    <location>
        <begin position="9"/>
        <end position="122"/>
    </location>
</feature>
<evidence type="ECO:0000259" key="5">
    <source>
        <dbReference type="Pfam" id="PF00441"/>
    </source>
</evidence>